<organism evidence="1">
    <name type="scientific">Mycobacterium xenopi 4042</name>
    <dbReference type="NCBI Taxonomy" id="1299334"/>
    <lineage>
        <taxon>Bacteria</taxon>
        <taxon>Bacillati</taxon>
        <taxon>Actinomycetota</taxon>
        <taxon>Actinomycetes</taxon>
        <taxon>Mycobacteriales</taxon>
        <taxon>Mycobacteriaceae</taxon>
        <taxon>Mycobacterium</taxon>
    </lineage>
</organism>
<accession>X8AGQ2</accession>
<name>X8AGQ2_MYCXE</name>
<dbReference type="AlphaFoldDB" id="X8AGQ2"/>
<dbReference type="PATRIC" id="fig|1299334.3.peg.6137"/>
<evidence type="ECO:0000313" key="1">
    <source>
        <dbReference type="EMBL" id="EUA30203.1"/>
    </source>
</evidence>
<proteinExistence type="predicted"/>
<dbReference type="EMBL" id="JAOB01000060">
    <property type="protein sequence ID" value="EUA30203.1"/>
    <property type="molecule type" value="Genomic_DNA"/>
</dbReference>
<sequence length="43" mass="4455">MVTERVGDHAVAVPQNWSSNGATTVAPASSARWNLASTSVTVK</sequence>
<protein>
    <submittedName>
        <fullName evidence="1">Uncharacterized protein</fullName>
    </submittedName>
</protein>
<comment type="caution">
    <text evidence="1">The sequence shown here is derived from an EMBL/GenBank/DDBJ whole genome shotgun (WGS) entry which is preliminary data.</text>
</comment>
<reference evidence="1" key="1">
    <citation type="submission" date="2014-01" db="EMBL/GenBank/DDBJ databases">
        <authorList>
            <person name="Brown-Elliot B."/>
            <person name="Wallace R."/>
            <person name="Lenaerts A."/>
            <person name="Ordway D."/>
            <person name="DeGroote M.A."/>
            <person name="Parker T."/>
            <person name="Sizemore C."/>
            <person name="Tallon L.J."/>
            <person name="Sadzewicz L.K."/>
            <person name="Sengamalay N."/>
            <person name="Fraser C.M."/>
            <person name="Hine E."/>
            <person name="Shefchek K.A."/>
            <person name="Das S.P."/>
            <person name="Tettelin H."/>
        </authorList>
    </citation>
    <scope>NUCLEOTIDE SEQUENCE [LARGE SCALE GENOMIC DNA]</scope>
    <source>
        <strain evidence="1">4042</strain>
    </source>
</reference>
<gene>
    <name evidence="1" type="ORF">I553_4460</name>
</gene>